<evidence type="ECO:0000256" key="3">
    <source>
        <dbReference type="ARBA" id="ARBA00022475"/>
    </source>
</evidence>
<dbReference type="PANTHER" id="PTHR47737:SF1">
    <property type="entry name" value="GLYCINE BETAINE_PROLINE BETAINE TRANSPORT SYSTEM PERMEASE PROTEIN PROW"/>
    <property type="match status" value="1"/>
</dbReference>
<reference evidence="7 8" key="1">
    <citation type="submission" date="2023-09" db="EMBL/GenBank/DDBJ databases">
        <authorList>
            <person name="Page C.A."/>
            <person name="Perez-Diaz I.M."/>
        </authorList>
    </citation>
    <scope>NUCLEOTIDE SEQUENCE [LARGE SCALE GENOMIC DNA]</scope>
    <source>
        <strain evidence="7 8">Ll15</strain>
    </source>
</reference>
<evidence type="ECO:0000256" key="5">
    <source>
        <dbReference type="SAM" id="SignalP"/>
    </source>
</evidence>
<dbReference type="RefSeq" id="WP_319837834.1">
    <property type="nucleotide sequence ID" value="NZ_CP137624.1"/>
</dbReference>
<dbReference type="Pfam" id="PF04069">
    <property type="entry name" value="OpuAC"/>
    <property type="match status" value="2"/>
</dbReference>
<evidence type="ECO:0000313" key="7">
    <source>
        <dbReference type="EMBL" id="WPK13297.1"/>
    </source>
</evidence>
<organism evidence="7 8">
    <name type="scientific">Lysinibacillus louembei</name>
    <dbReference type="NCBI Taxonomy" id="1470088"/>
    <lineage>
        <taxon>Bacteria</taxon>
        <taxon>Bacillati</taxon>
        <taxon>Bacillota</taxon>
        <taxon>Bacilli</taxon>
        <taxon>Bacillales</taxon>
        <taxon>Bacillaceae</taxon>
        <taxon>Lysinibacillus</taxon>
    </lineage>
</organism>
<sequence>MRFKKASIFSVLSLSLLLVGCGDNGDTQEASSVSEAVNYTITGIEPGAGIMESTRNVLEEYENLAGWNMEESSTAGMLAVLDDAIKNEKPVVITGWTPHWMFEDYDLKFLDDPKNVYGGVERIHTLARLGFEEDMPNAYKILDAFHWELDDMQAVIAEGEETSFEEAAENWVANNEDKVNSWLEGAEQGNGEEIRLVSVPWESEMASSNVIKTVLTQQGYNVTLTEVDPAVMFQAVATDAADVTVAPWLPTTHQAFYESYEGNFIDLGENMTGARSGLVVPAYVDIDSIEDLEPK</sequence>
<evidence type="ECO:0000256" key="2">
    <source>
        <dbReference type="ARBA" id="ARBA00022448"/>
    </source>
</evidence>
<evidence type="ECO:0000313" key="8">
    <source>
        <dbReference type="Proteomes" id="UP001322664"/>
    </source>
</evidence>
<keyword evidence="2" id="KW-0813">Transport</keyword>
<keyword evidence="8" id="KW-1185">Reference proteome</keyword>
<keyword evidence="5" id="KW-0732">Signal</keyword>
<dbReference type="EMBL" id="CP137624">
    <property type="protein sequence ID" value="WPK13297.1"/>
    <property type="molecule type" value="Genomic_DNA"/>
</dbReference>
<evidence type="ECO:0000259" key="6">
    <source>
        <dbReference type="Pfam" id="PF04069"/>
    </source>
</evidence>
<keyword evidence="3" id="KW-1003">Cell membrane</keyword>
<evidence type="ECO:0000256" key="4">
    <source>
        <dbReference type="ARBA" id="ARBA00023136"/>
    </source>
</evidence>
<feature type="signal peptide" evidence="5">
    <location>
        <begin position="1"/>
        <end position="21"/>
    </location>
</feature>
<dbReference type="PROSITE" id="PS51257">
    <property type="entry name" value="PROKAR_LIPOPROTEIN"/>
    <property type="match status" value="1"/>
</dbReference>
<feature type="chain" id="PRO_5045702379" evidence="5">
    <location>
        <begin position="22"/>
        <end position="295"/>
    </location>
</feature>
<comment type="subcellular location">
    <subcellularLocation>
        <location evidence="1">Cell membrane</location>
    </subcellularLocation>
</comment>
<dbReference type="Gene3D" id="3.10.105.10">
    <property type="entry name" value="Dipeptide-binding Protein, Domain 3"/>
    <property type="match status" value="1"/>
</dbReference>
<feature type="domain" description="ABC-type glycine betaine transport system substrate-binding" evidence="6">
    <location>
        <begin position="193"/>
        <end position="293"/>
    </location>
</feature>
<evidence type="ECO:0000256" key="1">
    <source>
        <dbReference type="ARBA" id="ARBA00004236"/>
    </source>
</evidence>
<keyword evidence="4" id="KW-0472">Membrane</keyword>
<dbReference type="PANTHER" id="PTHR47737">
    <property type="entry name" value="GLYCINE BETAINE/PROLINE BETAINE TRANSPORT SYSTEM PERMEASE PROTEIN PROW"/>
    <property type="match status" value="1"/>
</dbReference>
<accession>A0ABZ0S133</accession>
<dbReference type="Proteomes" id="UP001322664">
    <property type="component" value="Chromosome"/>
</dbReference>
<dbReference type="Gene3D" id="3.40.190.100">
    <property type="entry name" value="Glycine betaine-binding periplasmic protein, domain 2"/>
    <property type="match status" value="1"/>
</dbReference>
<dbReference type="SUPFAM" id="SSF53850">
    <property type="entry name" value="Periplasmic binding protein-like II"/>
    <property type="match status" value="2"/>
</dbReference>
<name>A0ABZ0S133_9BACI</name>
<dbReference type="InterPro" id="IPR007210">
    <property type="entry name" value="ABC_Gly_betaine_transp_sub-bd"/>
</dbReference>
<feature type="domain" description="ABC-type glycine betaine transport system substrate-binding" evidence="6">
    <location>
        <begin position="32"/>
        <end position="174"/>
    </location>
</feature>
<gene>
    <name evidence="7" type="ORF">R6U77_06380</name>
</gene>
<proteinExistence type="predicted"/>
<protein>
    <submittedName>
        <fullName evidence="7">Glycine betaine ABC transporter substrate-binding protein</fullName>
    </submittedName>
</protein>